<dbReference type="EMBL" id="ABDG02000013">
    <property type="protein sequence ID" value="EHK50535.1"/>
    <property type="molecule type" value="Genomic_DNA"/>
</dbReference>
<keyword evidence="2" id="KW-1185">Reference proteome</keyword>
<dbReference type="OrthoDB" id="2958217at2759"/>
<dbReference type="HOGENOM" id="CLU_1778339_0_0_1"/>
<accession>G9NF16</accession>
<sequence length="170" mass="19499">MLPPLGLSLRTRIARFRLTTLMLSSTFNQDDYPIERRGRFGLSLPSPSTGDRPWLGTILLPVQYHAKMAQDHEFIILSESYGFNHQEMAPVAAKKMNPFQVYDVMMIRRIEGEELARYRVQLTAQVTETLSSQLLYDSLDGKSVVERIGVGRMVKSAWDSDDDWEDFIIV</sequence>
<dbReference type="AlphaFoldDB" id="G9NF16"/>
<dbReference type="Proteomes" id="UP000005426">
    <property type="component" value="Unassembled WGS sequence"/>
</dbReference>
<proteinExistence type="predicted"/>
<evidence type="ECO:0000313" key="2">
    <source>
        <dbReference type="Proteomes" id="UP000005426"/>
    </source>
</evidence>
<protein>
    <submittedName>
        <fullName evidence="1">Uncharacterized protein</fullName>
    </submittedName>
</protein>
<name>G9NF16_HYPAI</name>
<dbReference type="STRING" id="452589.G9NF16"/>
<reference evidence="1 2" key="1">
    <citation type="journal article" date="2011" name="Genome Biol.">
        <title>Comparative genome sequence analysis underscores mycoparasitism as the ancestral life style of Trichoderma.</title>
        <authorList>
            <person name="Kubicek C.P."/>
            <person name="Herrera-Estrella A."/>
            <person name="Seidl-Seiboth V."/>
            <person name="Martinez D.A."/>
            <person name="Druzhinina I.S."/>
            <person name="Thon M."/>
            <person name="Zeilinger S."/>
            <person name="Casas-Flores S."/>
            <person name="Horwitz B.A."/>
            <person name="Mukherjee P.K."/>
            <person name="Mukherjee M."/>
            <person name="Kredics L."/>
            <person name="Alcaraz L.D."/>
            <person name="Aerts A."/>
            <person name="Antal Z."/>
            <person name="Atanasova L."/>
            <person name="Cervantes-Badillo M.G."/>
            <person name="Challacombe J."/>
            <person name="Chertkov O."/>
            <person name="McCluskey K."/>
            <person name="Coulpier F."/>
            <person name="Deshpande N."/>
            <person name="von Doehren H."/>
            <person name="Ebbole D.J."/>
            <person name="Esquivel-Naranjo E.U."/>
            <person name="Fekete E."/>
            <person name="Flipphi M."/>
            <person name="Glaser F."/>
            <person name="Gomez-Rodriguez E.Y."/>
            <person name="Gruber S."/>
            <person name="Han C."/>
            <person name="Henrissat B."/>
            <person name="Hermosa R."/>
            <person name="Hernandez-Onate M."/>
            <person name="Karaffa L."/>
            <person name="Kosti I."/>
            <person name="Le Crom S."/>
            <person name="Lindquist E."/>
            <person name="Lucas S."/>
            <person name="Luebeck M."/>
            <person name="Luebeck P.S."/>
            <person name="Margeot A."/>
            <person name="Metz B."/>
            <person name="Misra M."/>
            <person name="Nevalainen H."/>
            <person name="Omann M."/>
            <person name="Packer N."/>
            <person name="Perrone G."/>
            <person name="Uresti-Rivera E.E."/>
            <person name="Salamov A."/>
            <person name="Schmoll M."/>
            <person name="Seiboth B."/>
            <person name="Shapiro H."/>
            <person name="Sukno S."/>
            <person name="Tamayo-Ramos J.A."/>
            <person name="Tisch D."/>
            <person name="Wiest A."/>
            <person name="Wilkinson H.H."/>
            <person name="Zhang M."/>
            <person name="Coutinho P.M."/>
            <person name="Kenerley C.M."/>
            <person name="Monte E."/>
            <person name="Baker S.E."/>
            <person name="Grigoriev I.V."/>
        </authorList>
    </citation>
    <scope>NUCLEOTIDE SEQUENCE [LARGE SCALE GENOMIC DNA]</scope>
    <source>
        <strain evidence="2">ATCC 20476 / IMI 206040</strain>
    </source>
</reference>
<dbReference type="eggNOG" id="ENOG502RYWV">
    <property type="taxonomic scope" value="Eukaryota"/>
</dbReference>
<comment type="caution">
    <text evidence="1">The sequence shown here is derived from an EMBL/GenBank/DDBJ whole genome shotgun (WGS) entry which is preliminary data.</text>
</comment>
<gene>
    <name evidence="1" type="ORF">TRIATDRAFT_296954</name>
</gene>
<organism evidence="1 2">
    <name type="scientific">Hypocrea atroviridis (strain ATCC 20476 / IMI 206040)</name>
    <name type="common">Trichoderma atroviride</name>
    <dbReference type="NCBI Taxonomy" id="452589"/>
    <lineage>
        <taxon>Eukaryota</taxon>
        <taxon>Fungi</taxon>
        <taxon>Dikarya</taxon>
        <taxon>Ascomycota</taxon>
        <taxon>Pezizomycotina</taxon>
        <taxon>Sordariomycetes</taxon>
        <taxon>Hypocreomycetidae</taxon>
        <taxon>Hypocreales</taxon>
        <taxon>Hypocreaceae</taxon>
        <taxon>Trichoderma</taxon>
    </lineage>
</organism>
<evidence type="ECO:0000313" key="1">
    <source>
        <dbReference type="EMBL" id="EHK50535.1"/>
    </source>
</evidence>